<dbReference type="EMBL" id="JBHUFC010000001">
    <property type="protein sequence ID" value="MFD1786376.1"/>
    <property type="molecule type" value="Genomic_DNA"/>
</dbReference>
<evidence type="ECO:0000313" key="3">
    <source>
        <dbReference type="EMBL" id="MFD1786376.1"/>
    </source>
</evidence>
<dbReference type="Pfam" id="PF14534">
    <property type="entry name" value="DUF4440"/>
    <property type="match status" value="1"/>
</dbReference>
<proteinExistence type="predicted"/>
<dbReference type="InterPro" id="IPR032710">
    <property type="entry name" value="NTF2-like_dom_sf"/>
</dbReference>
<feature type="domain" description="DUF4440" evidence="2">
    <location>
        <begin position="33"/>
        <end position="136"/>
    </location>
</feature>
<organism evidence="3 4">
    <name type="scientific">Sphingomonas floccifaciens</name>
    <dbReference type="NCBI Taxonomy" id="1844115"/>
    <lineage>
        <taxon>Bacteria</taxon>
        <taxon>Pseudomonadati</taxon>
        <taxon>Pseudomonadota</taxon>
        <taxon>Alphaproteobacteria</taxon>
        <taxon>Sphingomonadales</taxon>
        <taxon>Sphingomonadaceae</taxon>
        <taxon>Sphingomonas</taxon>
    </lineage>
</organism>
<dbReference type="Gene3D" id="3.10.450.50">
    <property type="match status" value="1"/>
</dbReference>
<name>A0ABW4N8L4_9SPHN</name>
<feature type="chain" id="PRO_5046165491" evidence="1">
    <location>
        <begin position="19"/>
        <end position="142"/>
    </location>
</feature>
<reference evidence="4" key="1">
    <citation type="journal article" date="2019" name="Int. J. Syst. Evol. Microbiol.">
        <title>The Global Catalogue of Microorganisms (GCM) 10K type strain sequencing project: providing services to taxonomists for standard genome sequencing and annotation.</title>
        <authorList>
            <consortium name="The Broad Institute Genomics Platform"/>
            <consortium name="The Broad Institute Genome Sequencing Center for Infectious Disease"/>
            <person name="Wu L."/>
            <person name="Ma J."/>
        </authorList>
    </citation>
    <scope>NUCLEOTIDE SEQUENCE [LARGE SCALE GENOMIC DNA]</scope>
    <source>
        <strain evidence="4">Q85</strain>
    </source>
</reference>
<protein>
    <submittedName>
        <fullName evidence="3">YybH family protein</fullName>
    </submittedName>
</protein>
<feature type="signal peptide" evidence="1">
    <location>
        <begin position="1"/>
        <end position="18"/>
    </location>
</feature>
<accession>A0ABW4N8L4</accession>
<dbReference type="InterPro" id="IPR027843">
    <property type="entry name" value="DUF4440"/>
</dbReference>
<dbReference type="SUPFAM" id="SSF54427">
    <property type="entry name" value="NTF2-like"/>
    <property type="match status" value="1"/>
</dbReference>
<sequence>MRHVLFPIAILIAAPAAAQDSRTAIDRAMADSVAGWNAGDVDRFMALYSTAPSASFVTARGLVRGKPAMIANYRKHYDFSDAAKRGTLSIERLDYRTLGSDHALYIGRFVLTYPGGKTDSGYTSLVLAKERGGWKVIADHSS</sequence>
<keyword evidence="1" id="KW-0732">Signal</keyword>
<evidence type="ECO:0000259" key="2">
    <source>
        <dbReference type="Pfam" id="PF14534"/>
    </source>
</evidence>
<dbReference type="RefSeq" id="WP_380938289.1">
    <property type="nucleotide sequence ID" value="NZ_JBHUFC010000001.1"/>
</dbReference>
<keyword evidence="4" id="KW-1185">Reference proteome</keyword>
<evidence type="ECO:0000313" key="4">
    <source>
        <dbReference type="Proteomes" id="UP001597283"/>
    </source>
</evidence>
<dbReference type="Proteomes" id="UP001597283">
    <property type="component" value="Unassembled WGS sequence"/>
</dbReference>
<evidence type="ECO:0000256" key="1">
    <source>
        <dbReference type="SAM" id="SignalP"/>
    </source>
</evidence>
<comment type="caution">
    <text evidence="3">The sequence shown here is derived from an EMBL/GenBank/DDBJ whole genome shotgun (WGS) entry which is preliminary data.</text>
</comment>
<gene>
    <name evidence="3" type="ORF">ACFSC3_02205</name>
</gene>